<evidence type="ECO:0000256" key="4">
    <source>
        <dbReference type="ARBA" id="ARBA00022741"/>
    </source>
</evidence>
<dbReference type="PRINTS" id="PR00449">
    <property type="entry name" value="RASTRNSFRMNG"/>
</dbReference>
<evidence type="ECO:0000256" key="2">
    <source>
        <dbReference type="ARBA" id="ARBA00011984"/>
    </source>
</evidence>
<name>A0A2P6NC61_9EUKA</name>
<dbReference type="AlphaFoldDB" id="A0A2P6NC61"/>
<gene>
    <name evidence="8" type="ORF">PROFUN_10897</name>
</gene>
<dbReference type="STRING" id="1890364.A0A2P6NC61"/>
<organism evidence="8 9">
    <name type="scientific">Planoprotostelium fungivorum</name>
    <dbReference type="NCBI Taxonomy" id="1890364"/>
    <lineage>
        <taxon>Eukaryota</taxon>
        <taxon>Amoebozoa</taxon>
        <taxon>Evosea</taxon>
        <taxon>Variosea</taxon>
        <taxon>Cavosteliida</taxon>
        <taxon>Cavosteliaceae</taxon>
        <taxon>Planoprotostelium</taxon>
    </lineage>
</organism>
<dbReference type="GO" id="GO:0005886">
    <property type="term" value="C:plasma membrane"/>
    <property type="evidence" value="ECO:0007669"/>
    <property type="project" value="UniProtKB-SubCell"/>
</dbReference>
<dbReference type="InterPro" id="IPR020849">
    <property type="entry name" value="Small_GTPase_Ras-type"/>
</dbReference>
<keyword evidence="6" id="KW-0342">GTP-binding</keyword>
<proteinExistence type="predicted"/>
<evidence type="ECO:0000256" key="7">
    <source>
        <dbReference type="ARBA" id="ARBA00023136"/>
    </source>
</evidence>
<dbReference type="InterPro" id="IPR001806">
    <property type="entry name" value="Small_GTPase"/>
</dbReference>
<dbReference type="SMART" id="SM00175">
    <property type="entry name" value="RAB"/>
    <property type="match status" value="1"/>
</dbReference>
<dbReference type="OrthoDB" id="5976022at2759"/>
<evidence type="ECO:0000256" key="6">
    <source>
        <dbReference type="ARBA" id="ARBA00023134"/>
    </source>
</evidence>
<dbReference type="SUPFAM" id="SSF52540">
    <property type="entry name" value="P-loop containing nucleoside triphosphate hydrolases"/>
    <property type="match status" value="1"/>
</dbReference>
<evidence type="ECO:0000256" key="1">
    <source>
        <dbReference type="ARBA" id="ARBA00004236"/>
    </source>
</evidence>
<dbReference type="SMART" id="SM00174">
    <property type="entry name" value="RHO"/>
    <property type="match status" value="1"/>
</dbReference>
<dbReference type="Pfam" id="PF00071">
    <property type="entry name" value="Ras"/>
    <property type="match status" value="1"/>
</dbReference>
<dbReference type="EMBL" id="MDYQ01000122">
    <property type="protein sequence ID" value="PRP81535.1"/>
    <property type="molecule type" value="Genomic_DNA"/>
</dbReference>
<dbReference type="GO" id="GO:0003925">
    <property type="term" value="F:G protein activity"/>
    <property type="evidence" value="ECO:0007669"/>
    <property type="project" value="UniProtKB-EC"/>
</dbReference>
<accession>A0A2P6NC61</accession>
<dbReference type="Proteomes" id="UP000241769">
    <property type="component" value="Unassembled WGS sequence"/>
</dbReference>
<protein>
    <recommendedName>
        <fullName evidence="2">small monomeric GTPase</fullName>
        <ecNumber evidence="2">3.6.5.2</ecNumber>
    </recommendedName>
</protein>
<dbReference type="SMART" id="SM00173">
    <property type="entry name" value="RAS"/>
    <property type="match status" value="1"/>
</dbReference>
<dbReference type="PROSITE" id="PS51419">
    <property type="entry name" value="RAB"/>
    <property type="match status" value="1"/>
</dbReference>
<dbReference type="FunFam" id="3.40.50.300:FF:000343">
    <property type="entry name" value="Ras family gtpase"/>
    <property type="match status" value="1"/>
</dbReference>
<dbReference type="GO" id="GO:0007165">
    <property type="term" value="P:signal transduction"/>
    <property type="evidence" value="ECO:0007669"/>
    <property type="project" value="InterPro"/>
</dbReference>
<keyword evidence="5" id="KW-0378">Hydrolase</keyword>
<keyword evidence="4" id="KW-0547">Nucleotide-binding</keyword>
<dbReference type="GO" id="GO:0005525">
    <property type="term" value="F:GTP binding"/>
    <property type="evidence" value="ECO:0007669"/>
    <property type="project" value="UniProtKB-KW"/>
</dbReference>
<evidence type="ECO:0000313" key="8">
    <source>
        <dbReference type="EMBL" id="PRP81535.1"/>
    </source>
</evidence>
<sequence>MLEWKIVVLGGGGVGKSAFTIQYIHNRFVDRYDPTIEDLYRKTVELDGKQYMVEILDTAGQETFMSMRDLYLRSGHAFLLVYSITSSTSLQEISTLPSQIRVLKETDKCPIVVVGNKSDLEGERKVPTSQGESWAKSVSCTFFESSAKNRVNVDEVFLKIIKLLDQIHTGDRPKKKKGGCVLV</sequence>
<dbReference type="InParanoid" id="A0A2P6NC61"/>
<keyword evidence="3" id="KW-1003">Cell membrane</keyword>
<evidence type="ECO:0000313" key="9">
    <source>
        <dbReference type="Proteomes" id="UP000241769"/>
    </source>
</evidence>
<dbReference type="InterPro" id="IPR005225">
    <property type="entry name" value="Small_GTP-bd"/>
</dbReference>
<dbReference type="InterPro" id="IPR027417">
    <property type="entry name" value="P-loop_NTPase"/>
</dbReference>
<dbReference type="Gene3D" id="3.40.50.300">
    <property type="entry name" value="P-loop containing nucleotide triphosphate hydrolases"/>
    <property type="match status" value="1"/>
</dbReference>
<evidence type="ECO:0000256" key="3">
    <source>
        <dbReference type="ARBA" id="ARBA00022475"/>
    </source>
</evidence>
<dbReference type="NCBIfam" id="TIGR00231">
    <property type="entry name" value="small_GTP"/>
    <property type="match status" value="1"/>
</dbReference>
<dbReference type="PROSITE" id="PS51421">
    <property type="entry name" value="RAS"/>
    <property type="match status" value="1"/>
</dbReference>
<dbReference type="EC" id="3.6.5.2" evidence="2"/>
<dbReference type="PANTHER" id="PTHR24070">
    <property type="entry name" value="RAS, DI-RAS, AND RHEB FAMILY MEMBERS OF SMALL GTPASE SUPERFAMILY"/>
    <property type="match status" value="1"/>
</dbReference>
<keyword evidence="9" id="KW-1185">Reference proteome</keyword>
<reference evidence="8 9" key="1">
    <citation type="journal article" date="2018" name="Genome Biol. Evol.">
        <title>Multiple Roots of Fruiting Body Formation in Amoebozoa.</title>
        <authorList>
            <person name="Hillmann F."/>
            <person name="Forbes G."/>
            <person name="Novohradska S."/>
            <person name="Ferling I."/>
            <person name="Riege K."/>
            <person name="Groth M."/>
            <person name="Westermann M."/>
            <person name="Marz M."/>
            <person name="Spaller T."/>
            <person name="Winckler T."/>
            <person name="Schaap P."/>
            <person name="Glockner G."/>
        </authorList>
    </citation>
    <scope>NUCLEOTIDE SEQUENCE [LARGE SCALE GENOMIC DNA]</scope>
    <source>
        <strain evidence="8 9">Jena</strain>
    </source>
</reference>
<dbReference type="CDD" id="cd00876">
    <property type="entry name" value="Ras"/>
    <property type="match status" value="1"/>
</dbReference>
<dbReference type="PROSITE" id="PS51420">
    <property type="entry name" value="RHO"/>
    <property type="match status" value="1"/>
</dbReference>
<comment type="subcellular location">
    <subcellularLocation>
        <location evidence="1">Cell membrane</location>
    </subcellularLocation>
</comment>
<keyword evidence="7" id="KW-0472">Membrane</keyword>
<evidence type="ECO:0000256" key="5">
    <source>
        <dbReference type="ARBA" id="ARBA00022801"/>
    </source>
</evidence>
<comment type="caution">
    <text evidence="8">The sequence shown here is derived from an EMBL/GenBank/DDBJ whole genome shotgun (WGS) entry which is preliminary data.</text>
</comment>